<dbReference type="Pfam" id="PF00069">
    <property type="entry name" value="Pkinase"/>
    <property type="match status" value="1"/>
</dbReference>
<evidence type="ECO:0000256" key="3">
    <source>
        <dbReference type="ARBA" id="ARBA00006485"/>
    </source>
</evidence>
<keyword evidence="12" id="KW-0418">Kinase</keyword>
<comment type="caution">
    <text evidence="28">The sequence shown here is derived from an EMBL/GenBank/DDBJ whole genome shotgun (WGS) entry which is preliminary data.</text>
</comment>
<evidence type="ECO:0000256" key="7">
    <source>
        <dbReference type="ARBA" id="ARBA00022491"/>
    </source>
</evidence>
<keyword evidence="13" id="KW-0067">ATP-binding</keyword>
<dbReference type="Gene3D" id="1.10.510.10">
    <property type="entry name" value="Transferase(Phosphotransferase) domain 1"/>
    <property type="match status" value="1"/>
</dbReference>
<keyword evidence="16" id="KW-0010">Activator</keyword>
<feature type="non-terminal residue" evidence="28">
    <location>
        <position position="401"/>
    </location>
</feature>
<evidence type="ECO:0000256" key="18">
    <source>
        <dbReference type="ARBA" id="ARBA00023242"/>
    </source>
</evidence>
<sequence length="401" mass="44746">MFGRSFPFYNSLGGFYPRESLDARKPPGSGYTSKVRVRDRYHIVGFISSGTYGRVYKAIGKNGQKGEFAIKKLASHPGIFTSFKPDKEGEIIQYTGLSQSAIREMALCSELDHPNVVQLAEIILEDKCIFMLLNGLLYLHTNWVLHRDLKPANILVTSSGAIRIGDLGLARLFYKPLNSLFSGDKVVVTIWYRAPELLMGSRHYTPAVDLWAVGCIFAELLSLRPIFKGEEAKMDSKKTVPFQRNQMMKIIEIMGLPTKEIWPGIVSMPEYSQLQSLAMSRAPGHFNRSSNLEGWYQSCLKNNGYSANSSAGTPGADGFDLLSRLLEYDPTKRITAQEALEHPYFKNGGPISANCFEGFEGKYPHRRVTQDDNDIRSGSLPGTKRSGLPDDSLLGRATKRL</sequence>
<dbReference type="EMBL" id="ACJE01000001">
    <property type="protein sequence ID" value="EHA28447.1"/>
    <property type="molecule type" value="Genomic_DNA"/>
</dbReference>
<dbReference type="GO" id="GO:0008353">
    <property type="term" value="F:RNA polymerase II CTD heptapeptide repeat kinase activity"/>
    <property type="evidence" value="ECO:0007669"/>
    <property type="project" value="UniProtKB-EC"/>
</dbReference>
<dbReference type="GO" id="GO:0005524">
    <property type="term" value="F:ATP binding"/>
    <property type="evidence" value="ECO:0007669"/>
    <property type="project" value="UniProtKB-KW"/>
</dbReference>
<feature type="domain" description="Protein kinase" evidence="27">
    <location>
        <begin position="41"/>
        <end position="345"/>
    </location>
</feature>
<protein>
    <recommendedName>
        <fullName evidence="20">Serine/threonine-protein kinase SSN3</fullName>
        <ecNumber evidence="6">2.7.11.22</ecNumber>
        <ecNumber evidence="5">2.7.11.23</ecNumber>
    </recommendedName>
    <alternativeName>
        <fullName evidence="22">Cyclin-dependent kinase 8</fullName>
    </alternativeName>
    <alternativeName>
        <fullName evidence="21">Serine/threonine-protein kinase ssn3</fullName>
    </alternativeName>
</protein>
<dbReference type="Proteomes" id="UP000009038">
    <property type="component" value="Unassembled WGS sequence"/>
</dbReference>
<dbReference type="STRING" id="380704.G3XMY4"/>
<dbReference type="GO" id="GO:0016592">
    <property type="term" value="C:mediator complex"/>
    <property type="evidence" value="ECO:0007669"/>
    <property type="project" value="TreeGrafter"/>
</dbReference>
<gene>
    <name evidence="28" type="ORF">ASPNIDRAFT_188169</name>
</gene>
<evidence type="ECO:0000256" key="9">
    <source>
        <dbReference type="ARBA" id="ARBA00022679"/>
    </source>
</evidence>
<evidence type="ECO:0000256" key="24">
    <source>
        <dbReference type="ARBA" id="ARBA00048367"/>
    </source>
</evidence>
<evidence type="ECO:0000256" key="17">
    <source>
        <dbReference type="ARBA" id="ARBA00023163"/>
    </source>
</evidence>
<dbReference type="InterPro" id="IPR050108">
    <property type="entry name" value="CDK"/>
</dbReference>
<dbReference type="HOGENOM" id="CLU_000288_181_6_1"/>
<dbReference type="InterPro" id="IPR000719">
    <property type="entry name" value="Prot_kinase_dom"/>
</dbReference>
<evidence type="ECO:0000256" key="19">
    <source>
        <dbReference type="ARBA" id="ARBA00025278"/>
    </source>
</evidence>
<dbReference type="InterPro" id="IPR008271">
    <property type="entry name" value="Ser/Thr_kinase_AS"/>
</dbReference>
<accession>G3XMY4</accession>
<keyword evidence="14" id="KW-0460">Magnesium</keyword>
<evidence type="ECO:0000256" key="23">
    <source>
        <dbReference type="ARBA" id="ARBA00047811"/>
    </source>
</evidence>
<keyword evidence="7" id="KW-0678">Repressor</keyword>
<dbReference type="OrthoDB" id="6284126at2759"/>
<evidence type="ECO:0000256" key="6">
    <source>
        <dbReference type="ARBA" id="ARBA00012425"/>
    </source>
</evidence>
<feature type="compositionally biased region" description="Basic and acidic residues" evidence="26">
    <location>
        <begin position="366"/>
        <end position="375"/>
    </location>
</feature>
<evidence type="ECO:0000256" key="1">
    <source>
        <dbReference type="ARBA" id="ARBA00001946"/>
    </source>
</evidence>
<comment type="catalytic activity">
    <reaction evidence="23">
        <text>L-threonyl-[protein] + ATP = O-phospho-L-threonyl-[protein] + ADP + H(+)</text>
        <dbReference type="Rhea" id="RHEA:46608"/>
        <dbReference type="Rhea" id="RHEA-COMP:11060"/>
        <dbReference type="Rhea" id="RHEA-COMP:11605"/>
        <dbReference type="ChEBI" id="CHEBI:15378"/>
        <dbReference type="ChEBI" id="CHEBI:30013"/>
        <dbReference type="ChEBI" id="CHEBI:30616"/>
        <dbReference type="ChEBI" id="CHEBI:61977"/>
        <dbReference type="ChEBI" id="CHEBI:456216"/>
        <dbReference type="EC" id="2.7.11.22"/>
    </reaction>
</comment>
<evidence type="ECO:0000256" key="20">
    <source>
        <dbReference type="ARBA" id="ARBA00039418"/>
    </source>
</evidence>
<dbReference type="SMART" id="SM00220">
    <property type="entry name" value="S_TKc"/>
    <property type="match status" value="1"/>
</dbReference>
<evidence type="ECO:0000256" key="26">
    <source>
        <dbReference type="SAM" id="MobiDB-lite"/>
    </source>
</evidence>
<keyword evidence="9" id="KW-0808">Transferase</keyword>
<dbReference type="GO" id="GO:0004693">
    <property type="term" value="F:cyclin-dependent protein serine/threonine kinase activity"/>
    <property type="evidence" value="ECO:0007669"/>
    <property type="project" value="UniProtKB-EC"/>
</dbReference>
<dbReference type="SUPFAM" id="SSF56112">
    <property type="entry name" value="Protein kinase-like (PK-like)"/>
    <property type="match status" value="1"/>
</dbReference>
<comment type="catalytic activity">
    <reaction evidence="25">
        <text>[DNA-directed RNA polymerase] + ATP = phospho-[DNA-directed RNA polymerase] + ADP + H(+)</text>
        <dbReference type="Rhea" id="RHEA:10216"/>
        <dbReference type="Rhea" id="RHEA-COMP:11321"/>
        <dbReference type="Rhea" id="RHEA-COMP:11322"/>
        <dbReference type="ChEBI" id="CHEBI:15378"/>
        <dbReference type="ChEBI" id="CHEBI:30616"/>
        <dbReference type="ChEBI" id="CHEBI:43176"/>
        <dbReference type="ChEBI" id="CHEBI:68546"/>
        <dbReference type="ChEBI" id="CHEBI:456216"/>
        <dbReference type="EC" id="2.7.11.23"/>
    </reaction>
</comment>
<evidence type="ECO:0000256" key="2">
    <source>
        <dbReference type="ARBA" id="ARBA00004123"/>
    </source>
</evidence>
<evidence type="ECO:0000256" key="25">
    <source>
        <dbReference type="ARBA" id="ARBA00049280"/>
    </source>
</evidence>
<evidence type="ECO:0000256" key="5">
    <source>
        <dbReference type="ARBA" id="ARBA00012409"/>
    </source>
</evidence>
<organism evidence="28 29">
    <name type="scientific">Aspergillus niger (strain ATCC 1015 / CBS 113.46 / FGSC A1144 / LSHB Ac4 / NCTC 3858a / NRRL 328 / USDA 3528.7)</name>
    <dbReference type="NCBI Taxonomy" id="380704"/>
    <lineage>
        <taxon>Eukaryota</taxon>
        <taxon>Fungi</taxon>
        <taxon>Dikarya</taxon>
        <taxon>Ascomycota</taxon>
        <taxon>Pezizomycotina</taxon>
        <taxon>Eurotiomycetes</taxon>
        <taxon>Eurotiomycetidae</taxon>
        <taxon>Eurotiales</taxon>
        <taxon>Aspergillaceae</taxon>
        <taxon>Aspergillus</taxon>
        <taxon>Aspergillus subgen. Circumdati</taxon>
    </lineage>
</organism>
<keyword evidence="17" id="KW-0804">Transcription</keyword>
<comment type="cofactor">
    <cofactor evidence="1">
        <name>Mg(2+)</name>
        <dbReference type="ChEBI" id="CHEBI:18420"/>
    </cofactor>
</comment>
<comment type="catalytic activity">
    <reaction evidence="24">
        <text>L-seryl-[protein] + ATP = O-phospho-L-seryl-[protein] + ADP + H(+)</text>
        <dbReference type="Rhea" id="RHEA:17989"/>
        <dbReference type="Rhea" id="RHEA-COMP:9863"/>
        <dbReference type="Rhea" id="RHEA-COMP:11604"/>
        <dbReference type="ChEBI" id="CHEBI:15378"/>
        <dbReference type="ChEBI" id="CHEBI:29999"/>
        <dbReference type="ChEBI" id="CHEBI:30616"/>
        <dbReference type="ChEBI" id="CHEBI:83421"/>
        <dbReference type="ChEBI" id="CHEBI:456216"/>
        <dbReference type="EC" id="2.7.11.22"/>
    </reaction>
</comment>
<comment type="subcellular location">
    <subcellularLocation>
        <location evidence="2">Nucleus</location>
    </subcellularLocation>
</comment>
<dbReference type="PROSITE" id="PS50011">
    <property type="entry name" value="PROTEIN_KINASE_DOM"/>
    <property type="match status" value="1"/>
</dbReference>
<keyword evidence="18" id="KW-0539">Nucleus</keyword>
<dbReference type="PROSITE" id="PS00108">
    <property type="entry name" value="PROTEIN_KINASE_ST"/>
    <property type="match status" value="1"/>
</dbReference>
<evidence type="ECO:0000256" key="11">
    <source>
        <dbReference type="ARBA" id="ARBA00022741"/>
    </source>
</evidence>
<evidence type="ECO:0000259" key="27">
    <source>
        <dbReference type="PROSITE" id="PS50011"/>
    </source>
</evidence>
<dbReference type="EC" id="2.7.11.23" evidence="5"/>
<feature type="region of interest" description="Disordered" evidence="26">
    <location>
        <begin position="366"/>
        <end position="401"/>
    </location>
</feature>
<keyword evidence="15" id="KW-0805">Transcription regulation</keyword>
<dbReference type="AlphaFoldDB" id="G3XMY4"/>
<evidence type="ECO:0000256" key="12">
    <source>
        <dbReference type="ARBA" id="ARBA00022777"/>
    </source>
</evidence>
<comment type="subunit">
    <text evidence="4">Component of the SRB8-11 complex, a regulatory module of the Mediator complex.</text>
</comment>
<keyword evidence="10" id="KW-0479">Metal-binding</keyword>
<evidence type="ECO:0000256" key="15">
    <source>
        <dbReference type="ARBA" id="ARBA00023015"/>
    </source>
</evidence>
<evidence type="ECO:0000256" key="21">
    <source>
        <dbReference type="ARBA" id="ARBA00040708"/>
    </source>
</evidence>
<keyword evidence="11" id="KW-0547">Nucleotide-binding</keyword>
<evidence type="ECO:0000256" key="16">
    <source>
        <dbReference type="ARBA" id="ARBA00023159"/>
    </source>
</evidence>
<comment type="function">
    <text evidence="19">Component of the SRB8-11 complex. The SRB8-11 complex is a regulatory module of the Mediator complex which is itself involved in regulation of basal and activated RNA polymerase II-dependent transcription. The SRB8-11 complex may be involved in the transcriptional repression of a subset of genes regulated by Mediator. It may inhibit the association of the Mediator complex with RNA polymerase II to form the holoenzyme complex. The SRB8-11 complex phosphorylates the C-terminal domain (CTD) of the largest subunit of RNA polymerase II.</text>
</comment>
<dbReference type="Gene3D" id="3.30.200.20">
    <property type="entry name" value="Phosphorylase Kinase, domain 1"/>
    <property type="match status" value="1"/>
</dbReference>
<evidence type="ECO:0000256" key="13">
    <source>
        <dbReference type="ARBA" id="ARBA00022840"/>
    </source>
</evidence>
<keyword evidence="8" id="KW-0723">Serine/threonine-protein kinase</keyword>
<dbReference type="InterPro" id="IPR011009">
    <property type="entry name" value="Kinase-like_dom_sf"/>
</dbReference>
<comment type="similarity">
    <text evidence="3">Belongs to the protein kinase superfamily. CMGC Ser/Thr protein kinase family. CDC2/CDKX subfamily.</text>
</comment>
<evidence type="ECO:0000256" key="10">
    <source>
        <dbReference type="ARBA" id="ARBA00022723"/>
    </source>
</evidence>
<dbReference type="FunFam" id="1.10.510.10:FF:000408">
    <property type="entry name" value="Serine/threonine-protein kinase SSN3"/>
    <property type="match status" value="1"/>
</dbReference>
<evidence type="ECO:0000256" key="4">
    <source>
        <dbReference type="ARBA" id="ARBA00011612"/>
    </source>
</evidence>
<evidence type="ECO:0000313" key="28">
    <source>
        <dbReference type="EMBL" id="EHA28447.1"/>
    </source>
</evidence>
<dbReference type="FunFam" id="3.30.200.20:FF:000426">
    <property type="entry name" value="Serine/threonine-protein kinase ssn3"/>
    <property type="match status" value="1"/>
</dbReference>
<evidence type="ECO:0000256" key="8">
    <source>
        <dbReference type="ARBA" id="ARBA00022527"/>
    </source>
</evidence>
<name>G3XMY4_ASPNA</name>
<dbReference type="PANTHER" id="PTHR24056:SF495">
    <property type="entry name" value="CYCLIN-DEPENDENT KINASE 8-RELATED"/>
    <property type="match status" value="1"/>
</dbReference>
<dbReference type="GO" id="GO:0046872">
    <property type="term" value="F:metal ion binding"/>
    <property type="evidence" value="ECO:0007669"/>
    <property type="project" value="UniProtKB-KW"/>
</dbReference>
<reference evidence="28 29" key="1">
    <citation type="journal article" date="2011" name="Genome Res.">
        <title>Comparative genomics of citric-acid-producing Aspergillus niger ATCC 1015 versus enzyme-producing CBS 513.88.</title>
        <authorList>
            <person name="Andersen M.R."/>
            <person name="Salazar M.P."/>
            <person name="Schaap P.J."/>
            <person name="van de Vondervoort P.J."/>
            <person name="Culley D."/>
            <person name="Thykaer J."/>
            <person name="Frisvad J.C."/>
            <person name="Nielsen K.F."/>
            <person name="Albang R."/>
            <person name="Albermann K."/>
            <person name="Berka R.M."/>
            <person name="Braus G.H."/>
            <person name="Braus-Stromeyer S.A."/>
            <person name="Corrochano L.M."/>
            <person name="Dai Z."/>
            <person name="van Dijck P.W."/>
            <person name="Hofmann G."/>
            <person name="Lasure L.L."/>
            <person name="Magnuson J.K."/>
            <person name="Menke H."/>
            <person name="Meijer M."/>
            <person name="Meijer S.L."/>
            <person name="Nielsen J.B."/>
            <person name="Nielsen M.L."/>
            <person name="van Ooyen A.J."/>
            <person name="Pel H.J."/>
            <person name="Poulsen L."/>
            <person name="Samson R.A."/>
            <person name="Stam H."/>
            <person name="Tsang A."/>
            <person name="van den Brink J.M."/>
            <person name="Atkins A."/>
            <person name="Aerts A."/>
            <person name="Shapiro H."/>
            <person name="Pangilinan J."/>
            <person name="Salamov A."/>
            <person name="Lou Y."/>
            <person name="Lindquist E."/>
            <person name="Lucas S."/>
            <person name="Grimwood J."/>
            <person name="Grigoriev I.V."/>
            <person name="Kubicek C.P."/>
            <person name="Martinez D."/>
            <person name="van Peij N.N."/>
            <person name="Roubos J.A."/>
            <person name="Nielsen J."/>
            <person name="Baker S.E."/>
        </authorList>
    </citation>
    <scope>NUCLEOTIDE SEQUENCE [LARGE SCALE GENOMIC DNA]</scope>
    <source>
        <strain evidence="29">ATCC 1015 / CBS 113.46 / FGSC A1144 / LSHB Ac4 / NCTC 3858a / NRRL 328 / USDA 3528.7</strain>
    </source>
</reference>
<dbReference type="PANTHER" id="PTHR24056">
    <property type="entry name" value="CELL DIVISION PROTEIN KINASE"/>
    <property type="match status" value="1"/>
</dbReference>
<evidence type="ECO:0000256" key="22">
    <source>
        <dbReference type="ARBA" id="ARBA00041823"/>
    </source>
</evidence>
<dbReference type="EC" id="2.7.11.22" evidence="6"/>
<evidence type="ECO:0000313" key="29">
    <source>
        <dbReference type="Proteomes" id="UP000009038"/>
    </source>
</evidence>
<proteinExistence type="inferred from homology"/>
<evidence type="ECO:0000256" key="14">
    <source>
        <dbReference type="ARBA" id="ARBA00022842"/>
    </source>
</evidence>